<accession>A0A3G8M9S0</accession>
<dbReference type="Gene3D" id="3.30.300.250">
    <property type="match status" value="1"/>
</dbReference>
<dbReference type="KEGG" id="mros:EHO51_16505"/>
<sequence length="141" mass="15201">MGVWEAAALIVIVATAFLLARQYRESLNIDEPPEPLSLALEREAAEVNATLPEMVSEGVRLDKATAGPGNAFNYSYTIVDDETARTLIGNAKKLAALRAQLQERVCLTMPNHRASGAIVRYSLKDNKGEVIADVSIDAGDC</sequence>
<name>A0A3G8M9S0_9HYPH</name>
<reference evidence="1 2" key="1">
    <citation type="submission" date="2018-11" db="EMBL/GenBank/DDBJ databases">
        <title>Genome squencing of methanotrophic bacteria isolated from alkaline groundwater in Korea.</title>
        <authorList>
            <person name="Nguyen L.N."/>
        </authorList>
    </citation>
    <scope>NUCLEOTIDE SEQUENCE [LARGE SCALE GENOMIC DNA]</scope>
    <source>
        <strain evidence="1 2">GW6</strain>
    </source>
</reference>
<gene>
    <name evidence="1" type="ORF">EHO51_16505</name>
</gene>
<proteinExistence type="predicted"/>
<dbReference type="EMBL" id="CP034086">
    <property type="protein sequence ID" value="AZG78681.1"/>
    <property type="molecule type" value="Genomic_DNA"/>
</dbReference>
<organism evidence="1 2">
    <name type="scientific">Methylocystis rosea</name>
    <dbReference type="NCBI Taxonomy" id="173366"/>
    <lineage>
        <taxon>Bacteria</taxon>
        <taxon>Pseudomonadati</taxon>
        <taxon>Pseudomonadota</taxon>
        <taxon>Alphaproteobacteria</taxon>
        <taxon>Hyphomicrobiales</taxon>
        <taxon>Methylocystaceae</taxon>
        <taxon>Methylocystis</taxon>
    </lineage>
</organism>
<dbReference type="Proteomes" id="UP000273982">
    <property type="component" value="Chromosome"/>
</dbReference>
<dbReference type="AlphaFoldDB" id="A0A3G8M9S0"/>
<evidence type="ECO:0000313" key="2">
    <source>
        <dbReference type="Proteomes" id="UP000273982"/>
    </source>
</evidence>
<evidence type="ECO:0000313" key="1">
    <source>
        <dbReference type="EMBL" id="AZG78681.1"/>
    </source>
</evidence>
<protein>
    <submittedName>
        <fullName evidence="1">Uncharacterized protein</fullName>
    </submittedName>
</protein>